<dbReference type="GO" id="GO:0005506">
    <property type="term" value="F:iron ion binding"/>
    <property type="evidence" value="ECO:0007669"/>
    <property type="project" value="InterPro"/>
</dbReference>
<evidence type="ECO:0000256" key="8">
    <source>
        <dbReference type="ARBA" id="ARBA00022848"/>
    </source>
</evidence>
<evidence type="ECO:0000256" key="2">
    <source>
        <dbReference type="ARBA" id="ARBA00004174"/>
    </source>
</evidence>
<dbReference type="EnsemblMetazoa" id="CLYHEMT010291.2">
    <property type="protein sequence ID" value="CLYHEMP010291.2"/>
    <property type="gene ID" value="CLYHEMG010291"/>
</dbReference>
<evidence type="ECO:0000256" key="9">
    <source>
        <dbReference type="ARBA" id="ARBA00023002"/>
    </source>
</evidence>
<evidence type="ECO:0000256" key="5">
    <source>
        <dbReference type="ARBA" id="ARBA00022617"/>
    </source>
</evidence>
<reference evidence="15" key="1">
    <citation type="submission" date="2021-01" db="UniProtKB">
        <authorList>
            <consortium name="EnsemblMetazoa"/>
        </authorList>
    </citation>
    <scope>IDENTIFICATION</scope>
</reference>
<proteinExistence type="inferred from homology"/>
<organism evidence="15 16">
    <name type="scientific">Clytia hemisphaerica</name>
    <dbReference type="NCBI Taxonomy" id="252671"/>
    <lineage>
        <taxon>Eukaryota</taxon>
        <taxon>Metazoa</taxon>
        <taxon>Cnidaria</taxon>
        <taxon>Hydrozoa</taxon>
        <taxon>Hydroidolina</taxon>
        <taxon>Leptothecata</taxon>
        <taxon>Obeliida</taxon>
        <taxon>Clytiidae</taxon>
        <taxon>Clytia</taxon>
    </lineage>
</organism>
<feature type="binding site" description="axial binding residue" evidence="13">
    <location>
        <position position="435"/>
    </location>
    <ligand>
        <name>heme</name>
        <dbReference type="ChEBI" id="CHEBI:30413"/>
    </ligand>
    <ligandPart>
        <name>Fe</name>
        <dbReference type="ChEBI" id="CHEBI:18248"/>
    </ligandPart>
</feature>
<comment type="similarity">
    <text evidence="4 14">Belongs to the cytochrome P450 family.</text>
</comment>
<keyword evidence="12" id="KW-0472">Membrane</keyword>
<evidence type="ECO:0000256" key="3">
    <source>
        <dbReference type="ARBA" id="ARBA00004406"/>
    </source>
</evidence>
<dbReference type="SUPFAM" id="SSF48264">
    <property type="entry name" value="Cytochrome P450"/>
    <property type="match status" value="1"/>
</dbReference>
<evidence type="ECO:0000256" key="13">
    <source>
        <dbReference type="PIRSR" id="PIRSR602401-1"/>
    </source>
</evidence>
<keyword evidence="6 13" id="KW-0479">Metal-binding</keyword>
<evidence type="ECO:0000256" key="1">
    <source>
        <dbReference type="ARBA" id="ARBA00001971"/>
    </source>
</evidence>
<dbReference type="PROSITE" id="PS00086">
    <property type="entry name" value="CYTOCHROME_P450"/>
    <property type="match status" value="1"/>
</dbReference>
<dbReference type="GO" id="GO:0004508">
    <property type="term" value="F:steroid 17-alpha-monooxygenase activity"/>
    <property type="evidence" value="ECO:0007669"/>
    <property type="project" value="TreeGrafter"/>
</dbReference>
<keyword evidence="7" id="KW-0256">Endoplasmic reticulum</keyword>
<evidence type="ECO:0000256" key="10">
    <source>
        <dbReference type="ARBA" id="ARBA00023004"/>
    </source>
</evidence>
<sequence length="489" mass="55987">MIPAVVSIALFIVLTITFSFKTKRGKFLPPGPSGLPIIGYLHKLGSKPLHLLLADLGETYGDIFSLQLGSRLTVILNSKDAVYETFVKKAKIFAGRPDLATFTTTRHGATGISMCDYTDEYKRNRQMTLKAMHSLYADKERFNEILQHEATKMINLFNEKSLTNERFDPANEFHKVVPSIMVHVMYGKNSPYDDKDVMSLVNVNKRWFQSAEGSNPADFLKFLERFPNKRLDAIQESCMMFYKFAFQKMEEYEQQECSGLYGTYIQLYKEKTGVTELTNKDRFELGRCVNDMLGGGFDTLAATLTWALLYLWKRPEVIAKCREEIERVLSDEDMIGLHHEKQLSYCMATTHELLRVCSVAPLGLPRKTMEEVKIGEFVIPKDTMVMPNLWSINNQTELWKNAEQFSPENFLDEEGHLELKSIRNIATFSVGVRRCPGEKFATLQLFVLLTNYIKNFNFDVCKPPQDMIPQGGLTLQAKPFMIKVSKVDQ</sequence>
<comment type="subcellular location">
    <subcellularLocation>
        <location evidence="3">Endoplasmic reticulum membrane</location>
        <topology evidence="3">Peripheral membrane protein</topology>
    </subcellularLocation>
    <subcellularLocation>
        <location evidence="2">Microsome membrane</location>
        <topology evidence="2">Peripheral membrane protein</topology>
    </subcellularLocation>
</comment>
<dbReference type="GO" id="GO:0042448">
    <property type="term" value="P:progesterone metabolic process"/>
    <property type="evidence" value="ECO:0007669"/>
    <property type="project" value="TreeGrafter"/>
</dbReference>
<evidence type="ECO:0000313" key="15">
    <source>
        <dbReference type="EnsemblMetazoa" id="CLYHEMP010291.2"/>
    </source>
</evidence>
<dbReference type="RefSeq" id="XP_066922236.1">
    <property type="nucleotide sequence ID" value="XM_067066135.1"/>
</dbReference>
<dbReference type="InterPro" id="IPR017972">
    <property type="entry name" value="Cyt_P450_CS"/>
</dbReference>
<evidence type="ECO:0000313" key="16">
    <source>
        <dbReference type="Proteomes" id="UP000594262"/>
    </source>
</evidence>
<dbReference type="InterPro" id="IPR002401">
    <property type="entry name" value="Cyt_P450_E_grp-I"/>
</dbReference>
<dbReference type="OrthoDB" id="1055148at2759"/>
<keyword evidence="16" id="KW-1185">Reference proteome</keyword>
<dbReference type="InterPro" id="IPR001128">
    <property type="entry name" value="Cyt_P450"/>
</dbReference>
<dbReference type="Proteomes" id="UP000594262">
    <property type="component" value="Unplaced"/>
</dbReference>
<keyword evidence="10 13" id="KW-0408">Iron</keyword>
<evidence type="ECO:0000256" key="4">
    <source>
        <dbReference type="ARBA" id="ARBA00010617"/>
    </source>
</evidence>
<keyword evidence="8" id="KW-0492">Microsome</keyword>
<dbReference type="Gene3D" id="1.10.630.10">
    <property type="entry name" value="Cytochrome P450"/>
    <property type="match status" value="1"/>
</dbReference>
<keyword evidence="5 13" id="KW-0349">Heme</keyword>
<dbReference type="Pfam" id="PF00067">
    <property type="entry name" value="p450"/>
    <property type="match status" value="1"/>
</dbReference>
<dbReference type="EnsemblMetazoa" id="CLYHEMT010291.3">
    <property type="protein sequence ID" value="CLYHEMP010291.3"/>
    <property type="gene ID" value="CLYHEMG010291"/>
</dbReference>
<dbReference type="GeneID" id="136809597"/>
<dbReference type="PANTHER" id="PTHR24289:SF15">
    <property type="entry name" value="CYTOCHROME P450 FAMILY 1 SUBFAMILY B MEMBER 1"/>
    <property type="match status" value="1"/>
</dbReference>
<keyword evidence="11 14" id="KW-0503">Monooxygenase</keyword>
<dbReference type="FunFam" id="1.10.630.10:FF:000238">
    <property type="entry name" value="Cytochrome P450 2A6"/>
    <property type="match status" value="1"/>
</dbReference>
<dbReference type="PRINTS" id="PR00385">
    <property type="entry name" value="P450"/>
</dbReference>
<evidence type="ECO:0000256" key="6">
    <source>
        <dbReference type="ARBA" id="ARBA00022723"/>
    </source>
</evidence>
<dbReference type="PRINTS" id="PR00463">
    <property type="entry name" value="EP450I"/>
</dbReference>
<dbReference type="RefSeq" id="XP_066922237.1">
    <property type="nucleotide sequence ID" value="XM_067066136.1"/>
</dbReference>
<keyword evidence="9 14" id="KW-0560">Oxidoreductase</keyword>
<evidence type="ECO:0000256" key="11">
    <source>
        <dbReference type="ARBA" id="ARBA00023033"/>
    </source>
</evidence>
<comment type="cofactor">
    <cofactor evidence="1 13">
        <name>heme</name>
        <dbReference type="ChEBI" id="CHEBI:30413"/>
    </cofactor>
</comment>
<protein>
    <submittedName>
        <fullName evidence="15">Uncharacterized protein</fullName>
    </submittedName>
</protein>
<dbReference type="GO" id="GO:0005789">
    <property type="term" value="C:endoplasmic reticulum membrane"/>
    <property type="evidence" value="ECO:0007669"/>
    <property type="project" value="UniProtKB-SubCell"/>
</dbReference>
<evidence type="ECO:0000256" key="14">
    <source>
        <dbReference type="RuleBase" id="RU000461"/>
    </source>
</evidence>
<dbReference type="RefSeq" id="XP_066922238.1">
    <property type="nucleotide sequence ID" value="XM_067066137.1"/>
</dbReference>
<dbReference type="PANTHER" id="PTHR24289">
    <property type="entry name" value="STEROID 17-ALPHA-HYDROXYLASE/17,20 LYASE"/>
    <property type="match status" value="1"/>
</dbReference>
<dbReference type="AlphaFoldDB" id="A0A7M5VAA5"/>
<dbReference type="InterPro" id="IPR036396">
    <property type="entry name" value="Cyt_P450_sf"/>
</dbReference>
<dbReference type="EnsemblMetazoa" id="CLYHEMT010291.1">
    <property type="protein sequence ID" value="CLYHEMP010291.1"/>
    <property type="gene ID" value="CLYHEMG010291"/>
</dbReference>
<dbReference type="GO" id="GO:0042446">
    <property type="term" value="P:hormone biosynthetic process"/>
    <property type="evidence" value="ECO:0007669"/>
    <property type="project" value="TreeGrafter"/>
</dbReference>
<accession>A0A7M5VAA5</accession>
<name>A0A7M5VAA5_9CNID</name>
<evidence type="ECO:0000256" key="12">
    <source>
        <dbReference type="ARBA" id="ARBA00023136"/>
    </source>
</evidence>
<evidence type="ECO:0000256" key="7">
    <source>
        <dbReference type="ARBA" id="ARBA00022824"/>
    </source>
</evidence>
<dbReference type="GO" id="GO:0020037">
    <property type="term" value="F:heme binding"/>
    <property type="evidence" value="ECO:0007669"/>
    <property type="project" value="InterPro"/>
</dbReference>